<dbReference type="InterPro" id="IPR035979">
    <property type="entry name" value="RBD_domain_sf"/>
</dbReference>
<dbReference type="Proteomes" id="UP001258315">
    <property type="component" value="Unassembled WGS sequence"/>
</dbReference>
<dbReference type="Pfam" id="PF00076">
    <property type="entry name" value="RRM_1"/>
    <property type="match status" value="1"/>
</dbReference>
<evidence type="ECO:0000313" key="4">
    <source>
        <dbReference type="EMBL" id="MDT3403787.1"/>
    </source>
</evidence>
<name>A0ABU3GVI7_9SPHI</name>
<accession>A0ABU3GVI7</accession>
<evidence type="ECO:0000259" key="3">
    <source>
        <dbReference type="PROSITE" id="PS50102"/>
    </source>
</evidence>
<evidence type="ECO:0000256" key="1">
    <source>
        <dbReference type="ARBA" id="ARBA00022884"/>
    </source>
</evidence>
<gene>
    <name evidence="4" type="ORF">QE417_002859</name>
</gene>
<protein>
    <submittedName>
        <fullName evidence="4">RNA recognition motif-containing protein</fullName>
    </submittedName>
</protein>
<dbReference type="InterPro" id="IPR000504">
    <property type="entry name" value="RRM_dom"/>
</dbReference>
<proteinExistence type="predicted"/>
<dbReference type="EMBL" id="JAVLVU010000001">
    <property type="protein sequence ID" value="MDT3403787.1"/>
    <property type="molecule type" value="Genomic_DNA"/>
</dbReference>
<comment type="caution">
    <text evidence="4">The sequence shown here is derived from an EMBL/GenBank/DDBJ whole genome shotgun (WGS) entry which is preliminary data.</text>
</comment>
<evidence type="ECO:0000256" key="2">
    <source>
        <dbReference type="SAM" id="MobiDB-lite"/>
    </source>
</evidence>
<dbReference type="Gene3D" id="3.30.70.330">
    <property type="match status" value="1"/>
</dbReference>
<organism evidence="4 5">
    <name type="scientific">Mucilaginibacter terrae</name>
    <dbReference type="NCBI Taxonomy" id="1955052"/>
    <lineage>
        <taxon>Bacteria</taxon>
        <taxon>Pseudomonadati</taxon>
        <taxon>Bacteroidota</taxon>
        <taxon>Sphingobacteriia</taxon>
        <taxon>Sphingobacteriales</taxon>
        <taxon>Sphingobacteriaceae</taxon>
        <taxon>Mucilaginibacter</taxon>
    </lineage>
</organism>
<feature type="region of interest" description="Disordered" evidence="2">
    <location>
        <begin position="87"/>
        <end position="120"/>
    </location>
</feature>
<dbReference type="RefSeq" id="WP_311951089.1">
    <property type="nucleotide sequence ID" value="NZ_JAVLVU010000001.1"/>
</dbReference>
<feature type="compositionally biased region" description="Basic and acidic residues" evidence="2">
    <location>
        <begin position="101"/>
        <end position="113"/>
    </location>
</feature>
<feature type="domain" description="RRM" evidence="3">
    <location>
        <begin position="2"/>
        <end position="80"/>
    </location>
</feature>
<keyword evidence="1" id="KW-0694">RNA-binding</keyword>
<reference evidence="5" key="1">
    <citation type="submission" date="2023-07" db="EMBL/GenBank/DDBJ databases">
        <title>Functional and genomic diversity of the sorghum phyllosphere microbiome.</title>
        <authorList>
            <person name="Shade A."/>
        </authorList>
    </citation>
    <scope>NUCLEOTIDE SEQUENCE [LARGE SCALE GENOMIC DNA]</scope>
    <source>
        <strain evidence="5">SORGH_AS_0422</strain>
    </source>
</reference>
<dbReference type="PANTHER" id="PTHR48025:SF1">
    <property type="entry name" value="RRM DOMAIN-CONTAINING PROTEIN"/>
    <property type="match status" value="1"/>
</dbReference>
<dbReference type="SUPFAM" id="SSF54928">
    <property type="entry name" value="RNA-binding domain, RBD"/>
    <property type="match status" value="1"/>
</dbReference>
<dbReference type="SMART" id="SM00360">
    <property type="entry name" value="RRM"/>
    <property type="match status" value="1"/>
</dbReference>
<sequence length="120" mass="13687">MYKLFVSGFPLEITEMELAKLIGPHGNIATMKIVRDKKTRICKGYAFIEMESLTDAENTVIALDGVMMGERALTFKISEDKPAEIKPRFSRQVSNISRGYGKPEERPASERDKRPRRPRV</sequence>
<dbReference type="InterPro" id="IPR012677">
    <property type="entry name" value="Nucleotide-bd_a/b_plait_sf"/>
</dbReference>
<evidence type="ECO:0000313" key="5">
    <source>
        <dbReference type="Proteomes" id="UP001258315"/>
    </source>
</evidence>
<keyword evidence="5" id="KW-1185">Reference proteome</keyword>
<dbReference type="PANTHER" id="PTHR48025">
    <property type="entry name" value="OS02G0815200 PROTEIN"/>
    <property type="match status" value="1"/>
</dbReference>
<dbReference type="PROSITE" id="PS50102">
    <property type="entry name" value="RRM"/>
    <property type="match status" value="1"/>
</dbReference>
<dbReference type="InterPro" id="IPR050502">
    <property type="entry name" value="Euk_RNA-bind_prot"/>
</dbReference>